<dbReference type="Proteomes" id="UP001219568">
    <property type="component" value="Unassembled WGS sequence"/>
</dbReference>
<dbReference type="AlphaFoldDB" id="A0AAD6IAM5"/>
<accession>A0AAD6IAM5</accession>
<dbReference type="EMBL" id="JAQJZL010000006">
    <property type="protein sequence ID" value="KAJ6039122.1"/>
    <property type="molecule type" value="Genomic_DNA"/>
</dbReference>
<sequence length="114" mass="12603">MRLPWLALCLAVASATPTKFHQLRLPFVPSPDDIETGVKSLLSIDWAIKDGSLYANNDQVYPPSTTMQLTAPLYQASHPTQSEKSVELTKITRIKKIVSGFASFVWLSGLTQVQ</sequence>
<comment type="caution">
    <text evidence="2">The sequence shown here is derived from an EMBL/GenBank/DDBJ whole genome shotgun (WGS) entry which is preliminary data.</text>
</comment>
<feature type="chain" id="PRO_5042284878" evidence="1">
    <location>
        <begin position="16"/>
        <end position="114"/>
    </location>
</feature>
<reference evidence="2" key="2">
    <citation type="submission" date="2023-01" db="EMBL/GenBank/DDBJ databases">
        <authorList>
            <person name="Petersen C."/>
        </authorList>
    </citation>
    <scope>NUCLEOTIDE SEQUENCE</scope>
    <source>
        <strain evidence="2">IBT 15450</strain>
    </source>
</reference>
<organism evidence="2 3">
    <name type="scientific">Penicillium canescens</name>
    <dbReference type="NCBI Taxonomy" id="5083"/>
    <lineage>
        <taxon>Eukaryota</taxon>
        <taxon>Fungi</taxon>
        <taxon>Dikarya</taxon>
        <taxon>Ascomycota</taxon>
        <taxon>Pezizomycotina</taxon>
        <taxon>Eurotiomycetes</taxon>
        <taxon>Eurotiomycetidae</taxon>
        <taxon>Eurotiales</taxon>
        <taxon>Aspergillaceae</taxon>
        <taxon>Penicillium</taxon>
    </lineage>
</organism>
<proteinExistence type="predicted"/>
<protein>
    <submittedName>
        <fullName evidence="2">Uncharacterized protein</fullName>
    </submittedName>
</protein>
<feature type="signal peptide" evidence="1">
    <location>
        <begin position="1"/>
        <end position="15"/>
    </location>
</feature>
<evidence type="ECO:0000256" key="1">
    <source>
        <dbReference type="SAM" id="SignalP"/>
    </source>
</evidence>
<evidence type="ECO:0000313" key="2">
    <source>
        <dbReference type="EMBL" id="KAJ6039122.1"/>
    </source>
</evidence>
<keyword evidence="3" id="KW-1185">Reference proteome</keyword>
<name>A0AAD6IAM5_PENCN</name>
<reference evidence="2" key="1">
    <citation type="journal article" date="2023" name="IMA Fungus">
        <title>Comparative genomic study of the Penicillium genus elucidates a diverse pangenome and 15 lateral gene transfer events.</title>
        <authorList>
            <person name="Petersen C."/>
            <person name="Sorensen T."/>
            <person name="Nielsen M.R."/>
            <person name="Sondergaard T.E."/>
            <person name="Sorensen J.L."/>
            <person name="Fitzpatrick D.A."/>
            <person name="Frisvad J.C."/>
            <person name="Nielsen K.L."/>
        </authorList>
    </citation>
    <scope>NUCLEOTIDE SEQUENCE</scope>
    <source>
        <strain evidence="2">IBT 15450</strain>
    </source>
</reference>
<keyword evidence="1" id="KW-0732">Signal</keyword>
<evidence type="ECO:0000313" key="3">
    <source>
        <dbReference type="Proteomes" id="UP001219568"/>
    </source>
</evidence>
<gene>
    <name evidence="2" type="ORF">N7460_007154</name>
</gene>